<keyword evidence="3" id="KW-1185">Reference proteome</keyword>
<feature type="region of interest" description="Disordered" evidence="1">
    <location>
        <begin position="60"/>
        <end position="80"/>
    </location>
</feature>
<evidence type="ECO:0000313" key="3">
    <source>
        <dbReference type="Proteomes" id="UP001595075"/>
    </source>
</evidence>
<organism evidence="2 3">
    <name type="scientific">Oculimacula yallundae</name>
    <dbReference type="NCBI Taxonomy" id="86028"/>
    <lineage>
        <taxon>Eukaryota</taxon>
        <taxon>Fungi</taxon>
        <taxon>Dikarya</taxon>
        <taxon>Ascomycota</taxon>
        <taxon>Pezizomycotina</taxon>
        <taxon>Leotiomycetes</taxon>
        <taxon>Helotiales</taxon>
        <taxon>Ploettnerulaceae</taxon>
        <taxon>Oculimacula</taxon>
    </lineage>
</organism>
<sequence length="94" mass="10840">MLLLTSILRISPQSAVYTKINELCSLYYRHQAKLASNFYNIRPAKQEKIKSTKIHIHIQQAKQSKPTLSPHPSIPRKKSYPNEILKKTNLPVCI</sequence>
<name>A0ABR4CXE5_9HELO</name>
<reference evidence="2 3" key="1">
    <citation type="journal article" date="2024" name="Commun. Biol.">
        <title>Comparative genomic analysis of thermophilic fungi reveals convergent evolutionary adaptations and gene losses.</title>
        <authorList>
            <person name="Steindorff A.S."/>
            <person name="Aguilar-Pontes M.V."/>
            <person name="Robinson A.J."/>
            <person name="Andreopoulos B."/>
            <person name="LaButti K."/>
            <person name="Kuo A."/>
            <person name="Mondo S."/>
            <person name="Riley R."/>
            <person name="Otillar R."/>
            <person name="Haridas S."/>
            <person name="Lipzen A."/>
            <person name="Grimwood J."/>
            <person name="Schmutz J."/>
            <person name="Clum A."/>
            <person name="Reid I.D."/>
            <person name="Moisan M.C."/>
            <person name="Butler G."/>
            <person name="Nguyen T.T.M."/>
            <person name="Dewar K."/>
            <person name="Conant G."/>
            <person name="Drula E."/>
            <person name="Henrissat B."/>
            <person name="Hansel C."/>
            <person name="Singer S."/>
            <person name="Hutchinson M.I."/>
            <person name="de Vries R.P."/>
            <person name="Natvig D.O."/>
            <person name="Powell A.J."/>
            <person name="Tsang A."/>
            <person name="Grigoriev I.V."/>
        </authorList>
    </citation>
    <scope>NUCLEOTIDE SEQUENCE [LARGE SCALE GENOMIC DNA]</scope>
    <source>
        <strain evidence="2 3">CBS 494.80</strain>
    </source>
</reference>
<evidence type="ECO:0000313" key="2">
    <source>
        <dbReference type="EMBL" id="KAL2074503.1"/>
    </source>
</evidence>
<proteinExistence type="predicted"/>
<gene>
    <name evidence="2" type="ORF">VTL71DRAFT_8281</name>
</gene>
<dbReference type="EMBL" id="JAZHXI010000002">
    <property type="protein sequence ID" value="KAL2074503.1"/>
    <property type="molecule type" value="Genomic_DNA"/>
</dbReference>
<accession>A0ABR4CXE5</accession>
<dbReference type="Proteomes" id="UP001595075">
    <property type="component" value="Unassembled WGS sequence"/>
</dbReference>
<comment type="caution">
    <text evidence="2">The sequence shown here is derived from an EMBL/GenBank/DDBJ whole genome shotgun (WGS) entry which is preliminary data.</text>
</comment>
<evidence type="ECO:0000256" key="1">
    <source>
        <dbReference type="SAM" id="MobiDB-lite"/>
    </source>
</evidence>
<protein>
    <submittedName>
        <fullName evidence="2">Uncharacterized protein</fullName>
    </submittedName>
</protein>